<evidence type="ECO:0000256" key="2">
    <source>
        <dbReference type="ARBA" id="ARBA00022475"/>
    </source>
</evidence>
<evidence type="ECO:0000256" key="5">
    <source>
        <dbReference type="ARBA" id="ARBA00023136"/>
    </source>
</evidence>
<keyword evidence="6 10" id="KW-0407">Ion channel</keyword>
<evidence type="ECO:0000256" key="1">
    <source>
        <dbReference type="ARBA" id="ARBA00004651"/>
    </source>
</evidence>
<dbReference type="Pfam" id="PF02537">
    <property type="entry name" value="CRCB"/>
    <property type="match status" value="1"/>
</dbReference>
<dbReference type="HAMAP" id="MF_00454">
    <property type="entry name" value="FluC"/>
    <property type="match status" value="1"/>
</dbReference>
<dbReference type="PANTHER" id="PTHR28259:SF1">
    <property type="entry name" value="FLUORIDE EXPORT PROTEIN 1-RELATED"/>
    <property type="match status" value="1"/>
</dbReference>
<protein>
    <recommendedName>
        <fullName evidence="10">Fluoride-specific ion channel FluC</fullName>
    </recommendedName>
</protein>
<dbReference type="Proteomes" id="UP001597497">
    <property type="component" value="Unassembled WGS sequence"/>
</dbReference>
<keyword evidence="3 10" id="KW-0812">Transmembrane</keyword>
<gene>
    <name evidence="10 11" type="primary">crcB</name>
    <name evidence="10" type="synonym">fluC</name>
    <name evidence="11" type="ORF">ACFSUC_01345</name>
</gene>
<feature type="binding site" evidence="10">
    <location>
        <position position="69"/>
    </location>
    <ligand>
        <name>Na(+)</name>
        <dbReference type="ChEBI" id="CHEBI:29101"/>
        <note>structural</note>
    </ligand>
</feature>
<keyword evidence="2 10" id="KW-1003">Cell membrane</keyword>
<keyword evidence="4 10" id="KW-1133">Transmembrane helix</keyword>
<comment type="caution">
    <text evidence="11">The sequence shown here is derived from an EMBL/GenBank/DDBJ whole genome shotgun (WGS) entry which is preliminary data.</text>
</comment>
<proteinExistence type="inferred from homology"/>
<evidence type="ECO:0000256" key="6">
    <source>
        <dbReference type="ARBA" id="ARBA00023303"/>
    </source>
</evidence>
<reference evidence="12" key="1">
    <citation type="journal article" date="2019" name="Int. J. Syst. Evol. Microbiol.">
        <title>The Global Catalogue of Microorganisms (GCM) 10K type strain sequencing project: providing services to taxonomists for standard genome sequencing and annotation.</title>
        <authorList>
            <consortium name="The Broad Institute Genomics Platform"/>
            <consortium name="The Broad Institute Genome Sequencing Center for Infectious Disease"/>
            <person name="Wu L."/>
            <person name="Ma J."/>
        </authorList>
    </citation>
    <scope>NUCLEOTIDE SEQUENCE [LARGE SCALE GENOMIC DNA]</scope>
    <source>
        <strain evidence="12">KCTC 33676</strain>
    </source>
</reference>
<dbReference type="RefSeq" id="WP_379927583.1">
    <property type="nucleotide sequence ID" value="NZ_JBHUMM010000001.1"/>
</dbReference>
<keyword evidence="12" id="KW-1185">Reference proteome</keyword>
<dbReference type="NCBIfam" id="TIGR00494">
    <property type="entry name" value="crcB"/>
    <property type="match status" value="1"/>
</dbReference>
<feature type="binding site" evidence="10">
    <location>
        <position position="72"/>
    </location>
    <ligand>
        <name>Na(+)</name>
        <dbReference type="ChEBI" id="CHEBI:29101"/>
        <note>structural</note>
    </ligand>
</feature>
<comment type="subcellular location">
    <subcellularLocation>
        <location evidence="1 10">Cell membrane</location>
        <topology evidence="1 10">Multi-pass membrane protein</topology>
    </subcellularLocation>
</comment>
<accession>A0ABW5R5I8</accession>
<evidence type="ECO:0000256" key="10">
    <source>
        <dbReference type="HAMAP-Rule" id="MF_00454"/>
    </source>
</evidence>
<keyword evidence="10" id="KW-0813">Transport</keyword>
<comment type="catalytic activity">
    <reaction evidence="8">
        <text>fluoride(in) = fluoride(out)</text>
        <dbReference type="Rhea" id="RHEA:76159"/>
        <dbReference type="ChEBI" id="CHEBI:17051"/>
    </reaction>
    <physiologicalReaction direction="left-to-right" evidence="8">
        <dbReference type="Rhea" id="RHEA:76160"/>
    </physiologicalReaction>
</comment>
<comment type="activity regulation">
    <text evidence="10">Na(+) is not transported, but it plays an essential structural role and its presence is essential for fluoride channel function.</text>
</comment>
<comment type="function">
    <text evidence="9 10">Fluoride-specific ion channel. Important for reducing fluoride concentration in the cell, thus reducing its toxicity.</text>
</comment>
<keyword evidence="10" id="KW-0479">Metal-binding</keyword>
<dbReference type="PANTHER" id="PTHR28259">
    <property type="entry name" value="FLUORIDE EXPORT PROTEIN 1-RELATED"/>
    <property type="match status" value="1"/>
</dbReference>
<dbReference type="InterPro" id="IPR003691">
    <property type="entry name" value="FluC"/>
</dbReference>
<evidence type="ECO:0000256" key="9">
    <source>
        <dbReference type="ARBA" id="ARBA00049940"/>
    </source>
</evidence>
<comment type="similarity">
    <text evidence="7 10">Belongs to the fluoride channel Fluc/FEX (TC 1.A.43) family.</text>
</comment>
<feature type="transmembrane region" description="Helical" evidence="10">
    <location>
        <begin position="93"/>
        <end position="114"/>
    </location>
</feature>
<keyword evidence="10" id="KW-0915">Sodium</keyword>
<evidence type="ECO:0000313" key="11">
    <source>
        <dbReference type="EMBL" id="MFD2670248.1"/>
    </source>
</evidence>
<feature type="transmembrane region" description="Helical" evidence="10">
    <location>
        <begin position="32"/>
        <end position="52"/>
    </location>
</feature>
<organism evidence="11 12">
    <name type="scientific">Marinicrinis sediminis</name>
    <dbReference type="NCBI Taxonomy" id="1652465"/>
    <lineage>
        <taxon>Bacteria</taxon>
        <taxon>Bacillati</taxon>
        <taxon>Bacillota</taxon>
        <taxon>Bacilli</taxon>
        <taxon>Bacillales</taxon>
        <taxon>Paenibacillaceae</taxon>
    </lineage>
</organism>
<evidence type="ECO:0000256" key="4">
    <source>
        <dbReference type="ARBA" id="ARBA00022989"/>
    </source>
</evidence>
<evidence type="ECO:0000256" key="3">
    <source>
        <dbReference type="ARBA" id="ARBA00022692"/>
    </source>
</evidence>
<keyword evidence="10" id="KW-0406">Ion transport</keyword>
<dbReference type="EMBL" id="JBHUMM010000001">
    <property type="protein sequence ID" value="MFD2670248.1"/>
    <property type="molecule type" value="Genomic_DNA"/>
</dbReference>
<evidence type="ECO:0000256" key="8">
    <source>
        <dbReference type="ARBA" id="ARBA00035585"/>
    </source>
</evidence>
<name>A0ABW5R5I8_9BACL</name>
<evidence type="ECO:0000256" key="7">
    <source>
        <dbReference type="ARBA" id="ARBA00035120"/>
    </source>
</evidence>
<keyword evidence="5 10" id="KW-0472">Membrane</keyword>
<feature type="transmembrane region" description="Helical" evidence="10">
    <location>
        <begin position="58"/>
        <end position="81"/>
    </location>
</feature>
<evidence type="ECO:0000313" key="12">
    <source>
        <dbReference type="Proteomes" id="UP001597497"/>
    </source>
</evidence>
<sequence length="117" mass="12802">MHVLWVAVGGFWGAMARYFVSQSMAKRFPKGIPYGTLSVNLIGSFCLGWLLGSVGHEGWIAGAGTGFLGAFTTFSTLYAELVQMIMKQQWVRFLLYTVITYSLGIGLAYLGYLIGTT</sequence>